<dbReference type="RefSeq" id="WP_377379249.1">
    <property type="nucleotide sequence ID" value="NZ_JBHSSW010000013.1"/>
</dbReference>
<feature type="domain" description="Heme NO-binding" evidence="1">
    <location>
        <begin position="2"/>
        <end position="162"/>
    </location>
</feature>
<accession>A0ABW1SAP7</accession>
<dbReference type="EMBL" id="JBHSSW010000013">
    <property type="protein sequence ID" value="MFC6198755.1"/>
    <property type="molecule type" value="Genomic_DNA"/>
</dbReference>
<evidence type="ECO:0000259" key="1">
    <source>
        <dbReference type="Pfam" id="PF07700"/>
    </source>
</evidence>
<protein>
    <submittedName>
        <fullName evidence="2">Heme NO-binding domain-containing protein</fullName>
    </submittedName>
</protein>
<dbReference type="InterPro" id="IPR011644">
    <property type="entry name" value="Heme_NO-bd"/>
</dbReference>
<dbReference type="InterPro" id="IPR024096">
    <property type="entry name" value="NO_sig/Golgi_transp_ligand-bd"/>
</dbReference>
<evidence type="ECO:0000313" key="2">
    <source>
        <dbReference type="EMBL" id="MFC6198755.1"/>
    </source>
</evidence>
<name>A0ABW1SAP7_9PROT</name>
<sequence length="181" mass="20223">MKGLVFTELLSMADEHVGEDGVDQVLSGCPLSSGGAYTAVGNYPSEELTTLVGAFSDATQLDIGQYQRMFGRWMFGTFLDSYPHFFENKATAFDMLDSVEEEVHVDVRKLYPDAELPVFKTEHLDAKKMVFIYTSPRGLVDFCHGLIQACLDHYGETADIQVEVSRSDKLTTARFDITRLS</sequence>
<comment type="caution">
    <text evidence="2">The sequence shown here is derived from an EMBL/GenBank/DDBJ whole genome shotgun (WGS) entry which is preliminary data.</text>
</comment>
<organism evidence="2 3">
    <name type="scientific">Ponticaulis profundi</name>
    <dbReference type="NCBI Taxonomy" id="2665222"/>
    <lineage>
        <taxon>Bacteria</taxon>
        <taxon>Pseudomonadati</taxon>
        <taxon>Pseudomonadota</taxon>
        <taxon>Alphaproteobacteria</taxon>
        <taxon>Hyphomonadales</taxon>
        <taxon>Hyphomonadaceae</taxon>
        <taxon>Ponticaulis</taxon>
    </lineage>
</organism>
<keyword evidence="3" id="KW-1185">Reference proteome</keyword>
<dbReference type="Pfam" id="PF07700">
    <property type="entry name" value="HNOB"/>
    <property type="match status" value="1"/>
</dbReference>
<gene>
    <name evidence="2" type="ORF">ACFQDM_11725</name>
</gene>
<dbReference type="Proteomes" id="UP001596303">
    <property type="component" value="Unassembled WGS sequence"/>
</dbReference>
<evidence type="ECO:0000313" key="3">
    <source>
        <dbReference type="Proteomes" id="UP001596303"/>
    </source>
</evidence>
<reference evidence="3" key="1">
    <citation type="journal article" date="2019" name="Int. J. Syst. Evol. Microbiol.">
        <title>The Global Catalogue of Microorganisms (GCM) 10K type strain sequencing project: providing services to taxonomists for standard genome sequencing and annotation.</title>
        <authorList>
            <consortium name="The Broad Institute Genomics Platform"/>
            <consortium name="The Broad Institute Genome Sequencing Center for Infectious Disease"/>
            <person name="Wu L."/>
            <person name="Ma J."/>
        </authorList>
    </citation>
    <scope>NUCLEOTIDE SEQUENCE [LARGE SCALE GENOMIC DNA]</scope>
    <source>
        <strain evidence="3">CGMCC-1.15741</strain>
    </source>
</reference>
<dbReference type="Gene3D" id="3.90.1520.10">
    <property type="entry name" value="H-NOX domain"/>
    <property type="match status" value="1"/>
</dbReference>
<dbReference type="SUPFAM" id="SSF111126">
    <property type="entry name" value="Ligand-binding domain in the NO signalling and Golgi transport"/>
    <property type="match status" value="1"/>
</dbReference>
<proteinExistence type="predicted"/>
<dbReference type="InterPro" id="IPR038158">
    <property type="entry name" value="H-NOX_domain_sf"/>
</dbReference>